<feature type="domain" description="D-isomer specific 2-hydroxyacid dehydrogenase NAD-binding" evidence="6">
    <location>
        <begin position="649"/>
        <end position="823"/>
    </location>
</feature>
<dbReference type="PANTHER" id="PTHR10996">
    <property type="entry name" value="2-HYDROXYACID DEHYDROGENASE-RELATED"/>
    <property type="match status" value="1"/>
</dbReference>
<dbReference type="SUPFAM" id="SSF51735">
    <property type="entry name" value="NAD(P)-binding Rossmann-fold domains"/>
    <property type="match status" value="1"/>
</dbReference>
<keyword evidence="4" id="KW-0812">Transmembrane</keyword>
<dbReference type="InterPro" id="IPR029753">
    <property type="entry name" value="D-isomer_DH_CS"/>
</dbReference>
<evidence type="ECO:0000256" key="3">
    <source>
        <dbReference type="ARBA" id="ARBA00023027"/>
    </source>
</evidence>
<dbReference type="GO" id="GO:0016618">
    <property type="term" value="F:hydroxypyruvate reductase [NAD(P)H] activity"/>
    <property type="evidence" value="ECO:0007669"/>
    <property type="project" value="TreeGrafter"/>
</dbReference>
<dbReference type="Pfam" id="PF13896">
    <property type="entry name" value="Glyco_transf_49"/>
    <property type="match status" value="2"/>
</dbReference>
<keyword evidence="4" id="KW-0472">Membrane</keyword>
<dbReference type="EMBL" id="CACVBS010000013">
    <property type="protein sequence ID" value="CAA7259022.1"/>
    <property type="molecule type" value="Genomic_DNA"/>
</dbReference>
<evidence type="ECO:0000256" key="2">
    <source>
        <dbReference type="ARBA" id="ARBA00023002"/>
    </source>
</evidence>
<dbReference type="PROSITE" id="PS00065">
    <property type="entry name" value="D_2_HYDROXYACID_DH_1"/>
    <property type="match status" value="1"/>
</dbReference>
<dbReference type="PROSITE" id="PS00671">
    <property type="entry name" value="D_2_HYDROXYACID_DH_3"/>
    <property type="match status" value="1"/>
</dbReference>
<protein>
    <submittedName>
        <fullName evidence="7">Uncharacterized protein</fullName>
    </submittedName>
</protein>
<evidence type="ECO:0000256" key="1">
    <source>
        <dbReference type="ARBA" id="ARBA00005854"/>
    </source>
</evidence>
<dbReference type="InterPro" id="IPR006139">
    <property type="entry name" value="D-isomer_2_OHA_DH_cat_dom"/>
</dbReference>
<reference evidence="7 8" key="1">
    <citation type="submission" date="2020-01" db="EMBL/GenBank/DDBJ databases">
        <authorList>
            <person name="Gupta K D."/>
        </authorList>
    </citation>
    <scope>NUCLEOTIDE SEQUENCE [LARGE SCALE GENOMIC DNA]</scope>
</reference>
<dbReference type="CDD" id="cd12168">
    <property type="entry name" value="Mand_dh_like"/>
    <property type="match status" value="1"/>
</dbReference>
<dbReference type="InterPro" id="IPR029752">
    <property type="entry name" value="D-isomer_DH_CS1"/>
</dbReference>
<dbReference type="Proteomes" id="UP000467700">
    <property type="component" value="Unassembled WGS sequence"/>
</dbReference>
<name>A0A8S0WUR5_CYCAE</name>
<accession>A0A8S0WUR5</accession>
<keyword evidence="4" id="KW-1133">Transmembrane helix</keyword>
<sequence>MTPGCRHKFEFYLSMFICMCSLSLEPQPSAPPLTFNLTLTFAFSDARMRAQFTLLGFMRLLGKILQFGLFAFVSLSVIYTTNVLFISPLSSLLSSTLGFALGLSLDHQTTRQLHEEPPVVQLNVTRPLYPRVGNEEHWDAATSTSPGLFSWASSDFILESGLGHSGYVDVDDKVVLSKAFANSMHPSNVIPYFYRAQGSFDSDGITITTLITSNRFEVFARLVEKYQGPISVTVHIKDVAEHVQEILESLHEMYTSSATMVTYVDVHLVVDAFDRQFNTWRNIARLFARTDFVMMLDIDFYPCTDFRYVIKRSSTILNKLYSGRVALVIPAFEYVDFHEGTNYTAFPTNKAELLSLVKQHRIGMFHASWGPGHNSTDYKHFYSARSGEVYKVTRYQSAYEPYIILKRDGPPWCDERFIGYGGNKAACLFEMYLSGISYYVLADHFIIHQNHLYEESARKTERKYNRKIYSDFKEEACLRYLKRYHDNGSLKSEVAQNALGECKKIKYVFRTARKASPPARQIQLKRTMAPRILICMTIVWAHEDVQRLLGDIAEIVYVDSPDRKSFLAGFGPGGKYEGVVGIYRENESAAKIGRFDKELIDGLPSSVKWIAHNGAGYDPVDVHACIARGIYLSNTPGAVDDATATTALYLLISTLRQYSVAERSLRELKWKPNGINQKTHDVTDKTLAILGLGGIGTRLAVLAHAFPMRIIYHSRHKNPDAPEFCEYFENVEEMLAQADVLSVHVPLRQETVGLVGEKWIRALKPGAIIINTARGAIIDEEAMIRALEDGHVAAAGLDVFPNEPQVNPRLLELPQITLLPHMGTENQDTQRKMEVRALSNLRDFLMVGMGKDLVPEFKKTTAQD</sequence>
<dbReference type="InterPro" id="IPR029044">
    <property type="entry name" value="Nucleotide-diphossugar_trans"/>
</dbReference>
<organism evidence="7 8">
    <name type="scientific">Cyclocybe aegerita</name>
    <name type="common">Black poplar mushroom</name>
    <name type="synonym">Agrocybe aegerita</name>
    <dbReference type="NCBI Taxonomy" id="1973307"/>
    <lineage>
        <taxon>Eukaryota</taxon>
        <taxon>Fungi</taxon>
        <taxon>Dikarya</taxon>
        <taxon>Basidiomycota</taxon>
        <taxon>Agaricomycotina</taxon>
        <taxon>Agaricomycetes</taxon>
        <taxon>Agaricomycetidae</taxon>
        <taxon>Agaricales</taxon>
        <taxon>Agaricineae</taxon>
        <taxon>Bolbitiaceae</taxon>
        <taxon>Cyclocybe</taxon>
    </lineage>
</organism>
<dbReference type="Pfam" id="PF00389">
    <property type="entry name" value="2-Hacid_dh"/>
    <property type="match status" value="1"/>
</dbReference>
<dbReference type="SUPFAM" id="SSF52283">
    <property type="entry name" value="Formate/glycerate dehydrogenase catalytic domain-like"/>
    <property type="match status" value="1"/>
</dbReference>
<keyword evidence="3" id="KW-0520">NAD</keyword>
<feature type="domain" description="D-isomer specific 2-hydroxyacid dehydrogenase catalytic" evidence="5">
    <location>
        <begin position="542"/>
        <end position="845"/>
    </location>
</feature>
<comment type="caution">
    <text evidence="7">The sequence shown here is derived from an EMBL/GenBank/DDBJ whole genome shotgun (WGS) entry which is preliminary data.</text>
</comment>
<dbReference type="GO" id="GO:0005829">
    <property type="term" value="C:cytosol"/>
    <property type="evidence" value="ECO:0007669"/>
    <property type="project" value="TreeGrafter"/>
</dbReference>
<evidence type="ECO:0000256" key="4">
    <source>
        <dbReference type="SAM" id="Phobius"/>
    </source>
</evidence>
<dbReference type="PANTHER" id="PTHR10996:SF257">
    <property type="entry name" value="GLYOXYLATE REDUCTASE 1"/>
    <property type="match status" value="1"/>
</dbReference>
<dbReference type="OrthoDB" id="411524at2759"/>
<evidence type="ECO:0000313" key="8">
    <source>
        <dbReference type="Proteomes" id="UP000467700"/>
    </source>
</evidence>
<evidence type="ECO:0000259" key="6">
    <source>
        <dbReference type="Pfam" id="PF02826"/>
    </source>
</evidence>
<gene>
    <name evidence="7" type="ORF">AAE3_LOCUS1317</name>
</gene>
<comment type="similarity">
    <text evidence="1">Belongs to the D-isomer specific 2-hydroxyacid dehydrogenase family.</text>
</comment>
<dbReference type="GO" id="GO:0030267">
    <property type="term" value="F:glyoxylate reductase (NADPH) activity"/>
    <property type="evidence" value="ECO:0007669"/>
    <property type="project" value="TreeGrafter"/>
</dbReference>
<dbReference type="InterPro" id="IPR006140">
    <property type="entry name" value="D-isomer_DH_NAD-bd"/>
</dbReference>
<dbReference type="Pfam" id="PF02826">
    <property type="entry name" value="2-Hacid_dh_C"/>
    <property type="match status" value="1"/>
</dbReference>
<dbReference type="InterPro" id="IPR050223">
    <property type="entry name" value="D-isomer_2-hydroxyacid_DH"/>
</dbReference>
<evidence type="ECO:0000259" key="5">
    <source>
        <dbReference type="Pfam" id="PF00389"/>
    </source>
</evidence>
<evidence type="ECO:0000313" key="7">
    <source>
        <dbReference type="EMBL" id="CAA7259022.1"/>
    </source>
</evidence>
<dbReference type="AlphaFoldDB" id="A0A8S0WUR5"/>
<dbReference type="InterPro" id="IPR036291">
    <property type="entry name" value="NAD(P)-bd_dom_sf"/>
</dbReference>
<dbReference type="SUPFAM" id="SSF53448">
    <property type="entry name" value="Nucleotide-diphospho-sugar transferases"/>
    <property type="match status" value="1"/>
</dbReference>
<dbReference type="PROSITE" id="PS00670">
    <property type="entry name" value="D_2_HYDROXYACID_DH_2"/>
    <property type="match status" value="1"/>
</dbReference>
<dbReference type="FunFam" id="3.40.50.720:FF:000203">
    <property type="entry name" value="D-3-phosphoglycerate dehydrogenase (SerA)"/>
    <property type="match status" value="1"/>
</dbReference>
<feature type="transmembrane region" description="Helical" evidence="4">
    <location>
        <begin position="57"/>
        <end position="79"/>
    </location>
</feature>
<proteinExistence type="inferred from homology"/>
<dbReference type="GO" id="GO:0051287">
    <property type="term" value="F:NAD binding"/>
    <property type="evidence" value="ECO:0007669"/>
    <property type="project" value="InterPro"/>
</dbReference>
<keyword evidence="8" id="KW-1185">Reference proteome</keyword>
<keyword evidence="2" id="KW-0560">Oxidoreductase</keyword>
<dbReference type="Gene3D" id="3.40.50.720">
    <property type="entry name" value="NAD(P)-binding Rossmann-like Domain"/>
    <property type="match status" value="2"/>
</dbReference>